<dbReference type="Pfam" id="PF00504">
    <property type="entry name" value="Chloroa_b-bind"/>
    <property type="match status" value="1"/>
</dbReference>
<accession>A0A8T0TUB8</accession>
<feature type="binding site" description="axial binding residue" evidence="10">
    <location>
        <position position="100"/>
    </location>
    <ligand>
        <name>chlorophyll b</name>
        <dbReference type="ChEBI" id="CHEBI:61721"/>
        <label>1</label>
    </ligand>
    <ligandPart>
        <name>Mg</name>
        <dbReference type="ChEBI" id="CHEBI:25107"/>
    </ligandPart>
</feature>
<reference evidence="12 13" key="1">
    <citation type="submission" date="2020-05" db="EMBL/GenBank/DDBJ databases">
        <title>WGS assembly of Panicum virgatum.</title>
        <authorList>
            <person name="Lovell J.T."/>
            <person name="Jenkins J."/>
            <person name="Shu S."/>
            <person name="Juenger T.E."/>
            <person name="Schmutz J."/>
        </authorList>
    </citation>
    <scope>NUCLEOTIDE SEQUENCE [LARGE SCALE GENOMIC DNA]</scope>
    <source>
        <strain evidence="13">cv. AP13</strain>
    </source>
</reference>
<name>A0A8T0TUB8_PANVG</name>
<evidence type="ECO:0000313" key="13">
    <source>
        <dbReference type="Proteomes" id="UP000823388"/>
    </source>
</evidence>
<evidence type="ECO:0000256" key="7">
    <source>
        <dbReference type="ARBA" id="ARBA00022640"/>
    </source>
</evidence>
<evidence type="ECO:0000256" key="5">
    <source>
        <dbReference type="ARBA" id="ARBA00022528"/>
    </source>
</evidence>
<dbReference type="Gene3D" id="1.10.3460.10">
    <property type="entry name" value="Chlorophyll a/b binding protein domain"/>
    <property type="match status" value="1"/>
</dbReference>
<keyword evidence="5 11" id="KW-0150">Chloroplast</keyword>
<keyword evidence="8" id="KW-0809">Transit peptide</keyword>
<evidence type="ECO:0000256" key="10">
    <source>
        <dbReference type="PIRSR" id="PIRSR601344-1"/>
    </source>
</evidence>
<evidence type="ECO:0000256" key="6">
    <source>
        <dbReference type="ARBA" id="ARBA00022531"/>
    </source>
</evidence>
<comment type="similarity">
    <text evidence="11">Belongs to the light-harvesting chlorophyll a/b-binding (LHC) protein family.</text>
</comment>
<dbReference type="Proteomes" id="UP000823388">
    <property type="component" value="Chromosome 4K"/>
</dbReference>
<evidence type="ECO:0000256" key="11">
    <source>
        <dbReference type="RuleBase" id="RU363080"/>
    </source>
</evidence>
<dbReference type="GO" id="GO:0009535">
    <property type="term" value="C:chloroplast thylakoid membrane"/>
    <property type="evidence" value="ECO:0007669"/>
    <property type="project" value="UniProtKB-SubCell"/>
</dbReference>
<evidence type="ECO:0000256" key="3">
    <source>
        <dbReference type="ARBA" id="ARBA00011769"/>
    </source>
</evidence>
<keyword evidence="4 10" id="KW-0148">Chlorophyll</keyword>
<dbReference type="GO" id="GO:0009765">
    <property type="term" value="P:photosynthesis, light harvesting"/>
    <property type="evidence" value="ECO:0007669"/>
    <property type="project" value="InterPro"/>
</dbReference>
<keyword evidence="13" id="KW-1185">Reference proteome</keyword>
<comment type="subunit">
    <text evidence="3">The LHC complex consists of chlorophyll a-b binding proteins.</text>
</comment>
<keyword evidence="7 11" id="KW-0934">Plastid</keyword>
<evidence type="ECO:0000256" key="1">
    <source>
        <dbReference type="ARBA" id="ARBA00003803"/>
    </source>
</evidence>
<dbReference type="AlphaFoldDB" id="A0A8T0TUB8"/>
<keyword evidence="6 11" id="KW-0602">Photosynthesis</keyword>
<keyword evidence="11" id="KW-0793">Thylakoid</keyword>
<evidence type="ECO:0000256" key="9">
    <source>
        <dbReference type="ARBA" id="ARBA00022991"/>
    </source>
</evidence>
<dbReference type="PANTHER" id="PTHR21649">
    <property type="entry name" value="CHLOROPHYLL A/B BINDING PROTEIN"/>
    <property type="match status" value="1"/>
</dbReference>
<organism evidence="12 13">
    <name type="scientific">Panicum virgatum</name>
    <name type="common">Blackwell switchgrass</name>
    <dbReference type="NCBI Taxonomy" id="38727"/>
    <lineage>
        <taxon>Eukaryota</taxon>
        <taxon>Viridiplantae</taxon>
        <taxon>Streptophyta</taxon>
        <taxon>Embryophyta</taxon>
        <taxon>Tracheophyta</taxon>
        <taxon>Spermatophyta</taxon>
        <taxon>Magnoliopsida</taxon>
        <taxon>Liliopsida</taxon>
        <taxon>Poales</taxon>
        <taxon>Poaceae</taxon>
        <taxon>PACMAD clade</taxon>
        <taxon>Panicoideae</taxon>
        <taxon>Panicodae</taxon>
        <taxon>Paniceae</taxon>
        <taxon>Panicinae</taxon>
        <taxon>Panicum</taxon>
        <taxon>Panicum sect. Hiantes</taxon>
    </lineage>
</organism>
<gene>
    <name evidence="12" type="ORF">PVAP13_4KG305900</name>
</gene>
<dbReference type="GO" id="GO:0009522">
    <property type="term" value="C:photosystem I"/>
    <property type="evidence" value="ECO:0007669"/>
    <property type="project" value="UniProtKB-KW"/>
</dbReference>
<dbReference type="InterPro" id="IPR022796">
    <property type="entry name" value="Chloroa_b-bind"/>
</dbReference>
<protein>
    <recommendedName>
        <fullName evidence="11">Chlorophyll a-b binding protein, chloroplastic</fullName>
    </recommendedName>
</protein>
<sequence length="143" mass="15259">MAAQALLSGRQLLGRPVQSAVSRSSSARKAPFVVRASSSPPAKQGADRQLWFASKQSLSYLDGTLPGDYGFDPLGLSDPEGTGGFIEPKWLAYGEVINGRLAMLAILGYFIQGLVTGVGPYQNLLDHLADPVNNNVLTSLKFH</sequence>
<evidence type="ECO:0000256" key="4">
    <source>
        <dbReference type="ARBA" id="ARBA00022494"/>
    </source>
</evidence>
<feature type="binding site" evidence="10">
    <location>
        <position position="95"/>
    </location>
    <ligand>
        <name>chlorophyll a</name>
        <dbReference type="ChEBI" id="CHEBI:58416"/>
        <label>1</label>
    </ligand>
</feature>
<evidence type="ECO:0000256" key="8">
    <source>
        <dbReference type="ARBA" id="ARBA00022946"/>
    </source>
</evidence>
<evidence type="ECO:0000313" key="12">
    <source>
        <dbReference type="EMBL" id="KAG2612765.1"/>
    </source>
</evidence>
<keyword evidence="11" id="KW-0603">Photosystem I</keyword>
<comment type="caution">
    <text evidence="12">The sequence shown here is derived from an EMBL/GenBank/DDBJ whole genome shotgun (WGS) entry which is preliminary data.</text>
</comment>
<evidence type="ECO:0000256" key="2">
    <source>
        <dbReference type="ARBA" id="ARBA00004334"/>
    </source>
</evidence>
<dbReference type="InterPro" id="IPR001344">
    <property type="entry name" value="Chloro_AB-bd_pln"/>
</dbReference>
<dbReference type="GO" id="GO:0016168">
    <property type="term" value="F:chlorophyll binding"/>
    <property type="evidence" value="ECO:0007669"/>
    <property type="project" value="UniProtKB-KW"/>
</dbReference>
<keyword evidence="11" id="KW-0604">Photosystem II</keyword>
<comment type="subcellular location">
    <subcellularLocation>
        <location evidence="2 11">Plastid</location>
        <location evidence="2 11">Chloroplast thylakoid membrane</location>
    </subcellularLocation>
</comment>
<dbReference type="EMBL" id="CM029043">
    <property type="protein sequence ID" value="KAG2612765.1"/>
    <property type="molecule type" value="Genomic_DNA"/>
</dbReference>
<comment type="function">
    <text evidence="1 11">The light-harvesting complex (LHC) functions as a light receptor, it captures and delivers excitation energy to photosystems with which it is closely associated.</text>
</comment>
<proteinExistence type="inferred from homology"/>
<feature type="binding site" evidence="10">
    <location>
        <position position="77"/>
    </location>
    <ligand>
        <name>chlorophyll a</name>
        <dbReference type="ChEBI" id="CHEBI:58416"/>
        <label>1</label>
    </ligand>
</feature>
<dbReference type="SUPFAM" id="SSF103511">
    <property type="entry name" value="Chlorophyll a-b binding protein"/>
    <property type="match status" value="1"/>
</dbReference>
<dbReference type="GO" id="GO:0009523">
    <property type="term" value="C:photosystem II"/>
    <property type="evidence" value="ECO:0007669"/>
    <property type="project" value="UniProtKB-KW"/>
</dbReference>
<keyword evidence="9 11" id="KW-0157">Chromophore</keyword>